<organism evidence="1 2">
    <name type="scientific">Arcicella gelida</name>
    <dbReference type="NCBI Taxonomy" id="2984195"/>
    <lineage>
        <taxon>Bacteria</taxon>
        <taxon>Pseudomonadati</taxon>
        <taxon>Bacteroidota</taxon>
        <taxon>Cytophagia</taxon>
        <taxon>Cytophagales</taxon>
        <taxon>Flectobacillaceae</taxon>
        <taxon>Arcicella</taxon>
    </lineage>
</organism>
<keyword evidence="1" id="KW-0378">Hydrolase</keyword>
<dbReference type="EMBL" id="JAYGIL010000036">
    <property type="protein sequence ID" value="MEA5405466.1"/>
    <property type="molecule type" value="Genomic_DNA"/>
</dbReference>
<dbReference type="GO" id="GO:0016787">
    <property type="term" value="F:hydrolase activity"/>
    <property type="evidence" value="ECO:0007669"/>
    <property type="project" value="UniProtKB-KW"/>
</dbReference>
<comment type="caution">
    <text evidence="1">The sequence shown here is derived from an EMBL/GenBank/DDBJ whole genome shotgun (WGS) entry which is preliminary data.</text>
</comment>
<dbReference type="RefSeq" id="WP_323698871.1">
    <property type="nucleotide sequence ID" value="NZ_JAYGIL010000036.1"/>
</dbReference>
<evidence type="ECO:0000313" key="2">
    <source>
        <dbReference type="Proteomes" id="UP001303899"/>
    </source>
</evidence>
<gene>
    <name evidence="1" type="ORF">VB776_21180</name>
</gene>
<dbReference type="InterPro" id="IPR026002">
    <property type="entry name" value="ATC_hydrolase-like"/>
</dbReference>
<protein>
    <submittedName>
        <fullName evidence="1">L-2-amino-thiazoline-4-carboxylic acid hydrolase</fullName>
    </submittedName>
</protein>
<proteinExistence type="predicted"/>
<dbReference type="Pfam" id="PF14196">
    <property type="entry name" value="ATC_hydrolase"/>
    <property type="match status" value="1"/>
</dbReference>
<keyword evidence="2" id="KW-1185">Reference proteome</keyword>
<evidence type="ECO:0000313" key="1">
    <source>
        <dbReference type="EMBL" id="MEA5405466.1"/>
    </source>
</evidence>
<reference evidence="1 2" key="1">
    <citation type="submission" date="2023-12" db="EMBL/GenBank/DDBJ databases">
        <title>Novel species of the genus Arcicella isolated from rivers.</title>
        <authorList>
            <person name="Lu H."/>
        </authorList>
    </citation>
    <scope>NUCLEOTIDE SEQUENCE [LARGE SCALE GENOMIC DNA]</scope>
    <source>
        <strain evidence="1 2">DC2W</strain>
    </source>
</reference>
<sequence>MDNYRKYFTQSIKANYPKESDKILADTDNYYSIISIDTKFATTSSNPIDKRLAFSAYFLAFIKTLDEKGESFENIRSICLEIVTEYVTPKNKFQAYFKRLLPKLISTWFGQIFIKSFHQKVSVNSNPDGFLANIITDKQETFGFGYGIDILECGICKLFKKHNYQKYASILCEVDKVTSGLAGLELIRTGTIANGATKCDFRFKIKN</sequence>
<accession>A0ABU5SAH2</accession>
<name>A0ABU5SAH2_9BACT</name>
<dbReference type="Proteomes" id="UP001303899">
    <property type="component" value="Unassembled WGS sequence"/>
</dbReference>